<proteinExistence type="predicted"/>
<evidence type="ECO:0000256" key="1">
    <source>
        <dbReference type="SAM" id="MobiDB-lite"/>
    </source>
</evidence>
<reference evidence="2" key="1">
    <citation type="submission" date="2025-08" db="UniProtKB">
        <authorList>
            <consortium name="Ensembl"/>
        </authorList>
    </citation>
    <scope>IDENTIFICATION</scope>
</reference>
<reference evidence="2" key="2">
    <citation type="submission" date="2025-09" db="UniProtKB">
        <authorList>
            <consortium name="Ensembl"/>
        </authorList>
    </citation>
    <scope>IDENTIFICATION</scope>
</reference>
<feature type="region of interest" description="Disordered" evidence="1">
    <location>
        <begin position="1"/>
        <end position="46"/>
    </location>
</feature>
<dbReference type="Proteomes" id="UP000694380">
    <property type="component" value="Unplaced"/>
</dbReference>
<keyword evidence="3" id="KW-1185">Reference proteome</keyword>
<dbReference type="AlphaFoldDB" id="A0A8C3HC19"/>
<name>A0A8C3HC19_CHRPI</name>
<dbReference type="Ensembl" id="ENSCPBT00000018653.1">
    <property type="protein sequence ID" value="ENSCPBP00000015758.1"/>
    <property type="gene ID" value="ENSCPBG00000011634.1"/>
</dbReference>
<evidence type="ECO:0000313" key="3">
    <source>
        <dbReference type="Proteomes" id="UP000694380"/>
    </source>
</evidence>
<organism evidence="2 3">
    <name type="scientific">Chrysemys picta bellii</name>
    <name type="common">Western painted turtle</name>
    <name type="synonym">Emys bellii</name>
    <dbReference type="NCBI Taxonomy" id="8478"/>
    <lineage>
        <taxon>Eukaryota</taxon>
        <taxon>Metazoa</taxon>
        <taxon>Chordata</taxon>
        <taxon>Craniata</taxon>
        <taxon>Vertebrata</taxon>
        <taxon>Euteleostomi</taxon>
        <taxon>Archelosauria</taxon>
        <taxon>Testudinata</taxon>
        <taxon>Testudines</taxon>
        <taxon>Cryptodira</taxon>
        <taxon>Durocryptodira</taxon>
        <taxon>Testudinoidea</taxon>
        <taxon>Emydidae</taxon>
        <taxon>Chrysemys</taxon>
    </lineage>
</organism>
<protein>
    <submittedName>
        <fullName evidence="2">Uncharacterized protein</fullName>
    </submittedName>
</protein>
<feature type="compositionally biased region" description="Gly residues" evidence="1">
    <location>
        <begin position="11"/>
        <end position="25"/>
    </location>
</feature>
<evidence type="ECO:0000313" key="2">
    <source>
        <dbReference type="Ensembl" id="ENSCPBP00000015758.1"/>
    </source>
</evidence>
<sequence>IRPLSCPAGGSIEGKIGGGGAGNGAAGLTPPPSASPLQATPCGSMPTTLRCAAPREPLSRSAPWWLPPAWAPASRRPCCSARRSRMVPSPSPPCNGADCSDPRGGQWLPGGTAGRRSPPAPSLTRWQPPVSRPAG</sequence>
<feature type="region of interest" description="Disordered" evidence="1">
    <location>
        <begin position="82"/>
        <end position="135"/>
    </location>
</feature>
<accession>A0A8C3HC19</accession>